<keyword evidence="3" id="KW-1015">Disulfide bond</keyword>
<dbReference type="GO" id="GO:0030313">
    <property type="term" value="C:cell envelope"/>
    <property type="evidence" value="ECO:0007669"/>
    <property type="project" value="UniProtKB-SubCell"/>
</dbReference>
<dbReference type="AlphaFoldDB" id="A0AAP5ESY9"/>
<evidence type="ECO:0000256" key="3">
    <source>
        <dbReference type="ARBA" id="ARBA00023157"/>
    </source>
</evidence>
<evidence type="ECO:0000256" key="1">
    <source>
        <dbReference type="ARBA" id="ARBA00004196"/>
    </source>
</evidence>
<accession>A0AAP5ESY9</accession>
<evidence type="ECO:0000256" key="4">
    <source>
        <dbReference type="ARBA" id="ARBA00023284"/>
    </source>
</evidence>
<feature type="domain" description="Thioredoxin" evidence="5">
    <location>
        <begin position="32"/>
        <end position="173"/>
    </location>
</feature>
<dbReference type="Gene3D" id="3.40.30.10">
    <property type="entry name" value="Glutaredoxin"/>
    <property type="match status" value="1"/>
</dbReference>
<keyword evidence="4" id="KW-0676">Redox-active center</keyword>
<evidence type="ECO:0000259" key="5">
    <source>
        <dbReference type="PROSITE" id="PS51352"/>
    </source>
</evidence>
<evidence type="ECO:0000256" key="2">
    <source>
        <dbReference type="ARBA" id="ARBA00022748"/>
    </source>
</evidence>
<dbReference type="InterPro" id="IPR050553">
    <property type="entry name" value="Thioredoxin_ResA/DsbE_sf"/>
</dbReference>
<sequence length="174" mass="18605">MIAGLGAAGLAAGATAYWRLLSGDIVGGVVVHARARELPSLRFTDGNGAATSLAAFRNRVVLLNVWATWCGPCREEMPTLDRLQAALGGPHFEVVAVSVDAGGLPVVQAFFRETGVKHLHPYLDTFHDAAAVITTGIPITLLVDRNGREAGRKLGPATWDDPRMLQLIRRYLPA</sequence>
<dbReference type="InterPro" id="IPR017937">
    <property type="entry name" value="Thioredoxin_CS"/>
</dbReference>
<dbReference type="RefSeq" id="WP_266261834.1">
    <property type="nucleotide sequence ID" value="NZ_JAMXWF010000060.1"/>
</dbReference>
<protein>
    <submittedName>
        <fullName evidence="6">TlpA disulfide reductase family protein</fullName>
    </submittedName>
    <submittedName>
        <fullName evidence="7">TlpA family protein disulfide reductase</fullName>
    </submittedName>
</protein>
<dbReference type="InterPro" id="IPR013766">
    <property type="entry name" value="Thioredoxin_domain"/>
</dbReference>
<evidence type="ECO:0000313" key="7">
    <source>
        <dbReference type="EMBL" id="MDQ6413481.1"/>
    </source>
</evidence>
<dbReference type="PANTHER" id="PTHR42852">
    <property type="entry name" value="THIOL:DISULFIDE INTERCHANGE PROTEIN DSBE"/>
    <property type="match status" value="1"/>
</dbReference>
<keyword evidence="2" id="KW-0201">Cytochrome c-type biogenesis</keyword>
<name>A0AAP5ESY9_9BURK</name>
<evidence type="ECO:0000313" key="9">
    <source>
        <dbReference type="Proteomes" id="UP001242288"/>
    </source>
</evidence>
<dbReference type="PROSITE" id="PS51352">
    <property type="entry name" value="THIOREDOXIN_2"/>
    <property type="match status" value="1"/>
</dbReference>
<keyword evidence="8" id="KW-1185">Reference proteome</keyword>
<reference evidence="7" key="1">
    <citation type="submission" date="2022-06" db="EMBL/GenBank/DDBJ databases">
        <title>PHB producers.</title>
        <authorList>
            <person name="Besaury L."/>
        </authorList>
    </citation>
    <scope>NUCLEOTIDE SEQUENCE</scope>
    <source>
        <strain evidence="7 8">SEWS6</strain>
    </source>
</reference>
<evidence type="ECO:0000313" key="8">
    <source>
        <dbReference type="Proteomes" id="UP001209412"/>
    </source>
</evidence>
<proteinExistence type="predicted"/>
<dbReference type="InterPro" id="IPR036249">
    <property type="entry name" value="Thioredoxin-like_sf"/>
</dbReference>
<dbReference type="SUPFAM" id="SSF52833">
    <property type="entry name" value="Thioredoxin-like"/>
    <property type="match status" value="1"/>
</dbReference>
<dbReference type="GO" id="GO:0017004">
    <property type="term" value="P:cytochrome complex assembly"/>
    <property type="evidence" value="ECO:0007669"/>
    <property type="project" value="UniProtKB-KW"/>
</dbReference>
<dbReference type="EMBL" id="JAPKHW010000060">
    <property type="protein sequence ID" value="MCX4151669.1"/>
    <property type="molecule type" value="Genomic_DNA"/>
</dbReference>
<dbReference type="Pfam" id="PF08534">
    <property type="entry name" value="Redoxin"/>
    <property type="match status" value="1"/>
</dbReference>
<dbReference type="PROSITE" id="PS00194">
    <property type="entry name" value="THIOREDOXIN_1"/>
    <property type="match status" value="1"/>
</dbReference>
<dbReference type="Proteomes" id="UP001242288">
    <property type="component" value="Unassembled WGS sequence"/>
</dbReference>
<dbReference type="InterPro" id="IPR013740">
    <property type="entry name" value="Redoxin"/>
</dbReference>
<dbReference type="Proteomes" id="UP001209412">
    <property type="component" value="Unassembled WGS sequence"/>
</dbReference>
<evidence type="ECO:0000313" key="6">
    <source>
        <dbReference type="EMBL" id="MCX4151669.1"/>
    </source>
</evidence>
<dbReference type="EMBL" id="JAMXWF010000060">
    <property type="protein sequence ID" value="MDQ6413481.1"/>
    <property type="molecule type" value="Genomic_DNA"/>
</dbReference>
<dbReference type="PANTHER" id="PTHR42852:SF6">
    <property type="entry name" value="THIOL:DISULFIDE INTERCHANGE PROTEIN DSBE"/>
    <property type="match status" value="1"/>
</dbReference>
<gene>
    <name evidence="7" type="ORF">NIE36_40875</name>
    <name evidence="6" type="ORF">OSB80_40975</name>
</gene>
<organism evidence="7 9">
    <name type="scientific">Paraburkholderia madseniana</name>
    <dbReference type="NCBI Taxonomy" id="2599607"/>
    <lineage>
        <taxon>Bacteria</taxon>
        <taxon>Pseudomonadati</taxon>
        <taxon>Pseudomonadota</taxon>
        <taxon>Betaproteobacteria</taxon>
        <taxon>Burkholderiales</taxon>
        <taxon>Burkholderiaceae</taxon>
        <taxon>Paraburkholderia</taxon>
    </lineage>
</organism>
<comment type="subcellular location">
    <subcellularLocation>
        <location evidence="1">Cell envelope</location>
    </subcellularLocation>
</comment>
<dbReference type="CDD" id="cd02966">
    <property type="entry name" value="TlpA_like_family"/>
    <property type="match status" value="1"/>
</dbReference>
<comment type="caution">
    <text evidence="7">The sequence shown here is derived from an EMBL/GenBank/DDBJ whole genome shotgun (WGS) entry which is preliminary data.</text>
</comment>
<dbReference type="GO" id="GO:0015036">
    <property type="term" value="F:disulfide oxidoreductase activity"/>
    <property type="evidence" value="ECO:0007669"/>
    <property type="project" value="UniProtKB-ARBA"/>
</dbReference>